<dbReference type="CDD" id="cd16377">
    <property type="entry name" value="23S_rRNA_IVP_like"/>
    <property type="match status" value="1"/>
</dbReference>
<reference evidence="1 2" key="1">
    <citation type="journal article" date="2015" name="Int. J. Syst. Evol. Microbiol.">
        <title>Flavisolibacter ginsenosidimutans sp. nov., with ginsenoside-converting activity isolated from soil used for cultivating ginseng.</title>
        <authorList>
            <person name="Zhao Y."/>
            <person name="Liu Q."/>
            <person name="Kang M.S."/>
            <person name="Jin F."/>
            <person name="Yu H."/>
            <person name="Im W.T."/>
        </authorList>
    </citation>
    <scope>NUCLEOTIDE SEQUENCE [LARGE SCALE GENOMIC DNA]</scope>
    <source>
        <strain evidence="1 2">Gsoil 636</strain>
    </source>
</reference>
<name>A0A5B8UDG1_9BACT</name>
<dbReference type="SUPFAM" id="SSF158446">
    <property type="entry name" value="IVS-encoded protein-like"/>
    <property type="match status" value="1"/>
</dbReference>
<evidence type="ECO:0000313" key="2">
    <source>
        <dbReference type="Proteomes" id="UP000321204"/>
    </source>
</evidence>
<dbReference type="OrthoDB" id="5515766at2"/>
<accession>A0A5B8UDG1</accession>
<dbReference type="EMBL" id="CP042433">
    <property type="protein sequence ID" value="QEC54548.1"/>
    <property type="molecule type" value="Genomic_DNA"/>
</dbReference>
<proteinExistence type="predicted"/>
<dbReference type="KEGG" id="fgg:FSB75_01065"/>
<protein>
    <submittedName>
        <fullName evidence="1">Four helix bundle protein</fullName>
    </submittedName>
</protein>
<dbReference type="RefSeq" id="WP_146781580.1">
    <property type="nucleotide sequence ID" value="NZ_BAABIO010000006.1"/>
</dbReference>
<keyword evidence="2" id="KW-1185">Reference proteome</keyword>
<dbReference type="Pfam" id="PF05635">
    <property type="entry name" value="23S_rRNA_IVP"/>
    <property type="match status" value="1"/>
</dbReference>
<evidence type="ECO:0000313" key="1">
    <source>
        <dbReference type="EMBL" id="QEC54548.1"/>
    </source>
</evidence>
<dbReference type="PANTHER" id="PTHR38471:SF2">
    <property type="entry name" value="FOUR HELIX BUNDLE PROTEIN"/>
    <property type="match status" value="1"/>
</dbReference>
<dbReference type="InterPro" id="IPR036583">
    <property type="entry name" value="23S_rRNA_IVS_sf"/>
</dbReference>
<dbReference type="InterPro" id="IPR012657">
    <property type="entry name" value="23S_rRNA-intervening_sequence"/>
</dbReference>
<organism evidence="1 2">
    <name type="scientific">Flavisolibacter ginsenosidimutans</name>
    <dbReference type="NCBI Taxonomy" id="661481"/>
    <lineage>
        <taxon>Bacteria</taxon>
        <taxon>Pseudomonadati</taxon>
        <taxon>Bacteroidota</taxon>
        <taxon>Chitinophagia</taxon>
        <taxon>Chitinophagales</taxon>
        <taxon>Chitinophagaceae</taxon>
        <taxon>Flavisolibacter</taxon>
    </lineage>
</organism>
<dbReference type="Proteomes" id="UP000321204">
    <property type="component" value="Chromosome"/>
</dbReference>
<dbReference type="Gene3D" id="1.20.1440.60">
    <property type="entry name" value="23S rRNA-intervening sequence"/>
    <property type="match status" value="1"/>
</dbReference>
<dbReference type="PANTHER" id="PTHR38471">
    <property type="entry name" value="FOUR HELIX BUNDLE PROTEIN"/>
    <property type="match status" value="1"/>
</dbReference>
<sequence length="136" mass="15942">MATFKTFEEIHAWQKARELNMLVGNFIDSGRFKSNFRLINQIEGSAGSIMDNIAEGFERSGNKEFLQFLYIAKGSCGEFRSQLYRATDRNYIQKPEFDELFALSKEIINWLQKLIDYLQTSELKGTKYMTRKEDNK</sequence>
<dbReference type="NCBIfam" id="TIGR02436">
    <property type="entry name" value="four helix bundle protein"/>
    <property type="match status" value="1"/>
</dbReference>
<dbReference type="AlphaFoldDB" id="A0A5B8UDG1"/>
<gene>
    <name evidence="1" type="ORF">FSB75_01065</name>
</gene>